<reference evidence="2" key="1">
    <citation type="journal article" date="2014" name="Front. Microbiol.">
        <title>High frequency of phylogenetically diverse reductive dehalogenase-homologous genes in deep subseafloor sedimentary metagenomes.</title>
        <authorList>
            <person name="Kawai M."/>
            <person name="Futagami T."/>
            <person name="Toyoda A."/>
            <person name="Takaki Y."/>
            <person name="Nishi S."/>
            <person name="Hori S."/>
            <person name="Arai W."/>
            <person name="Tsubouchi T."/>
            <person name="Morono Y."/>
            <person name="Uchiyama I."/>
            <person name="Ito T."/>
            <person name="Fujiyama A."/>
            <person name="Inagaki F."/>
            <person name="Takami H."/>
        </authorList>
    </citation>
    <scope>NUCLEOTIDE SEQUENCE</scope>
    <source>
        <strain evidence="2">Expedition CK06-06</strain>
    </source>
</reference>
<organism evidence="2">
    <name type="scientific">marine sediment metagenome</name>
    <dbReference type="NCBI Taxonomy" id="412755"/>
    <lineage>
        <taxon>unclassified sequences</taxon>
        <taxon>metagenomes</taxon>
        <taxon>ecological metagenomes</taxon>
    </lineage>
</organism>
<feature type="transmembrane region" description="Helical" evidence="1">
    <location>
        <begin position="48"/>
        <end position="68"/>
    </location>
</feature>
<gene>
    <name evidence="2" type="ORF">S01H4_27390</name>
</gene>
<dbReference type="EMBL" id="BART01013382">
    <property type="protein sequence ID" value="GAG76552.1"/>
    <property type="molecule type" value="Genomic_DNA"/>
</dbReference>
<accession>X1B5I9</accession>
<feature type="non-terminal residue" evidence="2">
    <location>
        <position position="1"/>
    </location>
</feature>
<protein>
    <submittedName>
        <fullName evidence="2">Uncharacterized protein</fullName>
    </submittedName>
</protein>
<comment type="caution">
    <text evidence="2">The sequence shown here is derived from an EMBL/GenBank/DDBJ whole genome shotgun (WGS) entry which is preliminary data.</text>
</comment>
<name>X1B5I9_9ZZZZ</name>
<evidence type="ECO:0000256" key="1">
    <source>
        <dbReference type="SAM" id="Phobius"/>
    </source>
</evidence>
<dbReference type="AlphaFoldDB" id="X1B5I9"/>
<proteinExistence type="predicted"/>
<keyword evidence="1" id="KW-0472">Membrane</keyword>
<feature type="transmembrane region" description="Helical" evidence="1">
    <location>
        <begin position="14"/>
        <end position="36"/>
    </location>
</feature>
<evidence type="ECO:0000313" key="2">
    <source>
        <dbReference type="EMBL" id="GAG76552.1"/>
    </source>
</evidence>
<keyword evidence="1" id="KW-1133">Transmembrane helix</keyword>
<keyword evidence="1" id="KW-0812">Transmembrane</keyword>
<sequence>YDALMRWLNTLSTVRALCLQLGLVLFTLSILMGALVDKTLSEGVRRGMVLASAFGILALGISFITIIVF</sequence>